<dbReference type="PANTHER" id="PTHR30346:SF26">
    <property type="entry name" value="HYDROGEN PEROXIDE-INDUCIBLE GENES ACTIVATOR"/>
    <property type="match status" value="1"/>
</dbReference>
<dbReference type="SUPFAM" id="SSF53850">
    <property type="entry name" value="Periplasmic binding protein-like II"/>
    <property type="match status" value="1"/>
</dbReference>
<dbReference type="SUPFAM" id="SSF46785">
    <property type="entry name" value="Winged helix' DNA-binding domain"/>
    <property type="match status" value="1"/>
</dbReference>
<evidence type="ECO:0000256" key="2">
    <source>
        <dbReference type="ARBA" id="ARBA00023015"/>
    </source>
</evidence>
<evidence type="ECO:0000256" key="5">
    <source>
        <dbReference type="ARBA" id="ARBA00023163"/>
    </source>
</evidence>
<dbReference type="PRINTS" id="PR00039">
    <property type="entry name" value="HTHLYSR"/>
</dbReference>
<protein>
    <submittedName>
        <fullName evidence="7">Hydrogen peroxide-inducible genes activator =&gt; OxyR</fullName>
    </submittedName>
</protein>
<evidence type="ECO:0000259" key="6">
    <source>
        <dbReference type="PROSITE" id="PS50931"/>
    </source>
</evidence>
<evidence type="ECO:0000256" key="1">
    <source>
        <dbReference type="ARBA" id="ARBA00009437"/>
    </source>
</evidence>
<evidence type="ECO:0000256" key="3">
    <source>
        <dbReference type="ARBA" id="ARBA00023125"/>
    </source>
</evidence>
<dbReference type="PROSITE" id="PS50931">
    <property type="entry name" value="HTH_LYSR"/>
    <property type="match status" value="1"/>
</dbReference>
<dbReference type="Gene3D" id="1.10.10.10">
    <property type="entry name" value="Winged helix-like DNA-binding domain superfamily/Winged helix DNA-binding domain"/>
    <property type="match status" value="1"/>
</dbReference>
<dbReference type="Pfam" id="PF00126">
    <property type="entry name" value="HTH_1"/>
    <property type="match status" value="1"/>
</dbReference>
<keyword evidence="4" id="KW-0010">Activator</keyword>
<dbReference type="PANTHER" id="PTHR30346">
    <property type="entry name" value="TRANSCRIPTIONAL DUAL REGULATOR HCAR-RELATED"/>
    <property type="match status" value="1"/>
</dbReference>
<dbReference type="GO" id="GO:0003700">
    <property type="term" value="F:DNA-binding transcription factor activity"/>
    <property type="evidence" value="ECO:0007669"/>
    <property type="project" value="InterPro"/>
</dbReference>
<dbReference type="EMBL" id="UOFW01000242">
    <property type="protein sequence ID" value="VAX08562.1"/>
    <property type="molecule type" value="Genomic_DNA"/>
</dbReference>
<keyword evidence="5" id="KW-0804">Transcription</keyword>
<evidence type="ECO:0000313" key="7">
    <source>
        <dbReference type="EMBL" id="VAX08562.1"/>
    </source>
</evidence>
<gene>
    <name evidence="7" type="ORF">MNBD_ALPHA03-13</name>
</gene>
<organism evidence="7">
    <name type="scientific">hydrothermal vent metagenome</name>
    <dbReference type="NCBI Taxonomy" id="652676"/>
    <lineage>
        <taxon>unclassified sequences</taxon>
        <taxon>metagenomes</taxon>
        <taxon>ecological metagenomes</taxon>
    </lineage>
</organism>
<dbReference type="GO" id="GO:0032993">
    <property type="term" value="C:protein-DNA complex"/>
    <property type="evidence" value="ECO:0007669"/>
    <property type="project" value="TreeGrafter"/>
</dbReference>
<proteinExistence type="inferred from homology"/>
<dbReference type="CDD" id="cd08411">
    <property type="entry name" value="PBP2_OxyR"/>
    <property type="match status" value="1"/>
</dbReference>
<keyword evidence="3" id="KW-0238">DNA-binding</keyword>
<name>A0A3B1AXN9_9ZZZZ</name>
<dbReference type="GO" id="GO:0003677">
    <property type="term" value="F:DNA binding"/>
    <property type="evidence" value="ECO:0007669"/>
    <property type="project" value="UniProtKB-KW"/>
</dbReference>
<keyword evidence="2" id="KW-0805">Transcription regulation</keyword>
<dbReference type="InterPro" id="IPR000847">
    <property type="entry name" value="LysR_HTH_N"/>
</dbReference>
<comment type="similarity">
    <text evidence="1">Belongs to the LysR transcriptional regulatory family.</text>
</comment>
<dbReference type="InterPro" id="IPR005119">
    <property type="entry name" value="LysR_subst-bd"/>
</dbReference>
<feature type="domain" description="HTH lysR-type" evidence="6">
    <location>
        <begin position="1"/>
        <end position="58"/>
    </location>
</feature>
<accession>A0A3B1AXN9</accession>
<reference evidence="7" key="1">
    <citation type="submission" date="2018-06" db="EMBL/GenBank/DDBJ databases">
        <authorList>
            <person name="Zhirakovskaya E."/>
        </authorList>
    </citation>
    <scope>NUCLEOTIDE SEQUENCE</scope>
</reference>
<sequence>MNLRDLKYLVAVADHLHFGKAAKACHVSQPALSMQIQKLEKYLDIQILERSNKSVFVTDLGQKIIARARHVLQGAAEIEDMAAMNKAPYVGNLKLGAFPTIAPYFLPLIVPTISQKFPKLRLLLLEAKTEDLVDKLTRGKIDAALLATTEAPKILQSYPIFRDEFVFAVPKDHEKASQKSVDKDYLLQQPLLLLEEGHCLRDQALDYCHLSPMSTEYDFQATSLETLRQMIAAGVGATLLPKIAMRPDDGIKYIKIKPAAPYRTISLVWRKSSAKQAFLTELAELMKLCYKGHN</sequence>
<evidence type="ECO:0000256" key="4">
    <source>
        <dbReference type="ARBA" id="ARBA00023159"/>
    </source>
</evidence>
<dbReference type="Gene3D" id="3.40.190.10">
    <property type="entry name" value="Periplasmic binding protein-like II"/>
    <property type="match status" value="2"/>
</dbReference>
<dbReference type="InterPro" id="IPR036388">
    <property type="entry name" value="WH-like_DNA-bd_sf"/>
</dbReference>
<dbReference type="FunFam" id="1.10.10.10:FF:000001">
    <property type="entry name" value="LysR family transcriptional regulator"/>
    <property type="match status" value="1"/>
</dbReference>
<dbReference type="InterPro" id="IPR036390">
    <property type="entry name" value="WH_DNA-bd_sf"/>
</dbReference>
<dbReference type="AlphaFoldDB" id="A0A3B1AXN9"/>
<dbReference type="Pfam" id="PF03466">
    <property type="entry name" value="LysR_substrate"/>
    <property type="match status" value="1"/>
</dbReference>